<dbReference type="HOGENOM" id="CLU_1189613_0_0_1"/>
<protein>
    <submittedName>
        <fullName evidence="1">Predicted protein</fullName>
    </submittedName>
</protein>
<dbReference type="Proteomes" id="UP000008142">
    <property type="component" value="Unassembled WGS sequence"/>
</dbReference>
<name>F0UQE1_AJEC8</name>
<dbReference type="OMA" id="NSWIIFA"/>
<dbReference type="AlphaFoldDB" id="F0UQE1"/>
<proteinExistence type="predicted"/>
<sequence>MVYVQYMHNPPFPCSRGSVSNCDIISILPERVVSNRLIASLGLQAQQPATYSPFLNSWIIFAATRSLNPSPRTVKGDWKMQNPVIRSTQQSCLALTIYVLPSQSFRTFQKSVGFAKSSSARIFYAKNDFVRRGTFPTSGAASAVLRRRVGDLDKCITKAQQGGHEPPSNHLTDFLDFSGDRFPLASQNRDRFINFSARPSCVQVNALLRPMRNLQYR</sequence>
<accession>F0UQE1</accession>
<reference evidence="2" key="1">
    <citation type="submission" date="2008-07" db="EMBL/GenBank/DDBJ databases">
        <title>Annotation of Ajellomyces capsulatus strain H88.</title>
        <authorList>
            <person name="Champion M."/>
            <person name="Cuomo C."/>
            <person name="Ma L.-J."/>
            <person name="Henn M.R."/>
            <person name="Sil A."/>
            <person name="Goldman B."/>
            <person name="Young S.K."/>
            <person name="Kodira C.D."/>
            <person name="Zeng Q."/>
            <person name="Koehrsen M."/>
            <person name="Alvarado L."/>
            <person name="Berlin A."/>
            <person name="Borenstein D."/>
            <person name="Chen Z."/>
            <person name="Engels R."/>
            <person name="Freedman E."/>
            <person name="Gellesch M."/>
            <person name="Goldberg J."/>
            <person name="Griggs A."/>
            <person name="Gujja S."/>
            <person name="Heiman D."/>
            <person name="Hepburn T."/>
            <person name="Howarth C."/>
            <person name="Jen D."/>
            <person name="Larson L."/>
            <person name="Lewis B."/>
            <person name="Mehta T."/>
            <person name="Park D."/>
            <person name="Pearson M."/>
            <person name="Roberts A."/>
            <person name="Saif S."/>
            <person name="Shea T."/>
            <person name="Shenoy N."/>
            <person name="Sisk P."/>
            <person name="Stolte C."/>
            <person name="Sykes S."/>
            <person name="Walk T."/>
            <person name="White J."/>
            <person name="Yandava C."/>
            <person name="Klein B."/>
            <person name="McEwen J.G."/>
            <person name="Puccia R."/>
            <person name="Goldman G.H."/>
            <person name="Felipe M.S."/>
            <person name="Nino-Vega G."/>
            <person name="San-Blas G."/>
            <person name="Taylor J."/>
            <person name="Mendoza L."/>
            <person name="Galagan J."/>
            <person name="Nusbaum C."/>
            <person name="Birren B."/>
        </authorList>
    </citation>
    <scope>NUCLEOTIDE SEQUENCE [LARGE SCALE GENOMIC DNA]</scope>
    <source>
        <strain evidence="2">H88</strain>
    </source>
</reference>
<evidence type="ECO:0000313" key="2">
    <source>
        <dbReference type="Proteomes" id="UP000008142"/>
    </source>
</evidence>
<organism evidence="2">
    <name type="scientific">Ajellomyces capsulatus (strain H88)</name>
    <name type="common">Darling's disease fungus</name>
    <name type="synonym">Histoplasma capsulatum</name>
    <dbReference type="NCBI Taxonomy" id="544711"/>
    <lineage>
        <taxon>Eukaryota</taxon>
        <taxon>Fungi</taxon>
        <taxon>Dikarya</taxon>
        <taxon>Ascomycota</taxon>
        <taxon>Pezizomycotina</taxon>
        <taxon>Eurotiomycetes</taxon>
        <taxon>Eurotiomycetidae</taxon>
        <taxon>Onygenales</taxon>
        <taxon>Ajellomycetaceae</taxon>
        <taxon>Histoplasma</taxon>
    </lineage>
</organism>
<evidence type="ECO:0000313" key="1">
    <source>
        <dbReference type="EMBL" id="EGC47931.1"/>
    </source>
</evidence>
<gene>
    <name evidence="1" type="ORF">HCEG_07146</name>
</gene>
<dbReference type="EMBL" id="DS990640">
    <property type="protein sequence ID" value="EGC47931.1"/>
    <property type="molecule type" value="Genomic_DNA"/>
</dbReference>